<evidence type="ECO:0000256" key="5">
    <source>
        <dbReference type="ARBA" id="ARBA00023125"/>
    </source>
</evidence>
<accession>Q60G80</accession>
<evidence type="ECO:0000256" key="9">
    <source>
        <dbReference type="PROSITE-ProRule" id="PRU00108"/>
    </source>
</evidence>
<dbReference type="GO" id="GO:0014028">
    <property type="term" value="P:notochord formation"/>
    <property type="evidence" value="ECO:0007669"/>
    <property type="project" value="UniProtKB-ARBA"/>
</dbReference>
<gene>
    <name evidence="13" type="primary">Hr-Not</name>
</gene>
<dbReference type="CDD" id="cd00086">
    <property type="entry name" value="homeodomain"/>
    <property type="match status" value="1"/>
</dbReference>
<evidence type="ECO:0000256" key="6">
    <source>
        <dbReference type="ARBA" id="ARBA00023155"/>
    </source>
</evidence>
<dbReference type="PANTHER" id="PTHR24339:SF67">
    <property type="entry name" value="GNOT1 HOMEODOMAIN PROTEIN-RELATED"/>
    <property type="match status" value="1"/>
</dbReference>
<reference evidence="13" key="1">
    <citation type="journal article" date="2004" name="Dev. Genes Evol.">
        <title>Analysis of ascidian Not genes highlights their evolutionarily conserved and derived features of structure and expression in development.</title>
        <authorList>
            <person name="Utsumi N."/>
            <person name="Shimojima Y."/>
            <person name="Saiga H."/>
        </authorList>
    </citation>
    <scope>NUCLEOTIDE SEQUENCE</scope>
</reference>
<dbReference type="InterPro" id="IPR050877">
    <property type="entry name" value="EMX-VAX-Noto_Homeobox_TFs"/>
</dbReference>
<dbReference type="InterPro" id="IPR017970">
    <property type="entry name" value="Homeobox_CS"/>
</dbReference>
<feature type="DNA-binding region" description="Homeobox" evidence="9">
    <location>
        <begin position="338"/>
        <end position="397"/>
    </location>
</feature>
<evidence type="ECO:0000256" key="2">
    <source>
        <dbReference type="ARBA" id="ARBA00022473"/>
    </source>
</evidence>
<evidence type="ECO:0000259" key="12">
    <source>
        <dbReference type="PROSITE" id="PS50071"/>
    </source>
</evidence>
<feature type="domain" description="Homeobox" evidence="12">
    <location>
        <begin position="336"/>
        <end position="396"/>
    </location>
</feature>
<dbReference type="GO" id="GO:0007417">
    <property type="term" value="P:central nervous system development"/>
    <property type="evidence" value="ECO:0007669"/>
    <property type="project" value="TreeGrafter"/>
</dbReference>
<dbReference type="FunFam" id="1.10.10.60:FF:000450">
    <property type="entry name" value="Homeobox protein notochord"/>
    <property type="match status" value="1"/>
</dbReference>
<dbReference type="SMART" id="SM00389">
    <property type="entry name" value="HOX"/>
    <property type="match status" value="1"/>
</dbReference>
<name>Q60G80_HALRO</name>
<evidence type="ECO:0000256" key="4">
    <source>
        <dbReference type="ARBA" id="ARBA00023015"/>
    </source>
</evidence>
<evidence type="ECO:0000313" key="13">
    <source>
        <dbReference type="EMBL" id="BAD52255.1"/>
    </source>
</evidence>
<keyword evidence="6 9" id="KW-0371">Homeobox</keyword>
<dbReference type="AlphaFoldDB" id="Q60G80"/>
<dbReference type="Gene3D" id="1.10.10.60">
    <property type="entry name" value="Homeodomain-like"/>
    <property type="match status" value="1"/>
</dbReference>
<sequence length="433" mass="48392">MISYRHPFQTVANSTQGIVSFAPNQQYYGISPLFCMPAASKRPMSPDELRQEYLNRLTPQQTRSNSTETVSPTPSECSSISSVNKDSISIKTKIDTTQETRRAKKRTLFTIDAILGTDSSSDEITPANKRRKFEPEFKVEQSIPEECKSFDSGVSSCFGADSSESSFAHSSGISCGDNDLSPVSTKSSSRTHSIIAGNNTTPLPAQPMFNSHLQPTIYSQPWVMAPGLANSQDTYMSAMMGNYLLQTRTDPRSLHKDAIYPHANSTPISRTHMAVNPGAPITTVGLPYLNGLHAPSSHWPSPIPQGKQFSDENQTVGQRRSSMENVQRRNVGQSEAKAKRLRTIFTPEQLERLEREFLKQQYMVGTERFYLAKELNLGEAQVKVWFQNRRIKWRKQKHAGELNNKSPYTSVTKSKFDILKEEADEPAQGVANE</sequence>
<dbReference type="GO" id="GO:0000978">
    <property type="term" value="F:RNA polymerase II cis-regulatory region sequence-specific DNA binding"/>
    <property type="evidence" value="ECO:0007669"/>
    <property type="project" value="TreeGrafter"/>
</dbReference>
<dbReference type="PROSITE" id="PS00027">
    <property type="entry name" value="HOMEOBOX_1"/>
    <property type="match status" value="1"/>
</dbReference>
<dbReference type="GO" id="GO:0000981">
    <property type="term" value="F:DNA-binding transcription factor activity, RNA polymerase II-specific"/>
    <property type="evidence" value="ECO:0007669"/>
    <property type="project" value="InterPro"/>
</dbReference>
<keyword evidence="5 9" id="KW-0238">DNA-binding</keyword>
<dbReference type="PROSITE" id="PS50071">
    <property type="entry name" value="HOMEOBOX_2"/>
    <property type="match status" value="1"/>
</dbReference>
<dbReference type="GO" id="GO:0030182">
    <property type="term" value="P:neuron differentiation"/>
    <property type="evidence" value="ECO:0007669"/>
    <property type="project" value="TreeGrafter"/>
</dbReference>
<keyword evidence="8 9" id="KW-0539">Nucleus</keyword>
<dbReference type="PANTHER" id="PTHR24339">
    <property type="entry name" value="HOMEOBOX PROTEIN EMX-RELATED"/>
    <property type="match status" value="1"/>
</dbReference>
<dbReference type="SUPFAM" id="SSF46689">
    <property type="entry name" value="Homeodomain-like"/>
    <property type="match status" value="1"/>
</dbReference>
<comment type="subcellular location">
    <subcellularLocation>
        <location evidence="1 9 10">Nucleus</location>
    </subcellularLocation>
</comment>
<protein>
    <submittedName>
        <fullName evidence="13">Homeo domain transcription factor Not</fullName>
    </submittedName>
</protein>
<dbReference type="EMBL" id="AB180727">
    <property type="protein sequence ID" value="BAD52255.1"/>
    <property type="molecule type" value="mRNA"/>
</dbReference>
<keyword evidence="4" id="KW-0805">Transcription regulation</keyword>
<feature type="region of interest" description="Disordered" evidence="11">
    <location>
        <begin position="56"/>
        <end position="82"/>
    </location>
</feature>
<evidence type="ECO:0000256" key="10">
    <source>
        <dbReference type="RuleBase" id="RU000682"/>
    </source>
</evidence>
<evidence type="ECO:0000256" key="1">
    <source>
        <dbReference type="ARBA" id="ARBA00004123"/>
    </source>
</evidence>
<evidence type="ECO:0000256" key="7">
    <source>
        <dbReference type="ARBA" id="ARBA00023163"/>
    </source>
</evidence>
<evidence type="ECO:0000256" key="8">
    <source>
        <dbReference type="ARBA" id="ARBA00023242"/>
    </source>
</evidence>
<feature type="compositionally biased region" description="Low complexity" evidence="11">
    <location>
        <begin position="71"/>
        <end position="82"/>
    </location>
</feature>
<keyword evidence="7" id="KW-0804">Transcription</keyword>
<keyword evidence="2" id="KW-0217">Developmental protein</keyword>
<feature type="compositionally biased region" description="Polar residues" evidence="11">
    <location>
        <begin position="57"/>
        <end position="70"/>
    </location>
</feature>
<evidence type="ECO:0000256" key="3">
    <source>
        <dbReference type="ARBA" id="ARBA00022491"/>
    </source>
</evidence>
<dbReference type="InterPro" id="IPR001356">
    <property type="entry name" value="HD"/>
</dbReference>
<dbReference type="Pfam" id="PF00046">
    <property type="entry name" value="Homeodomain"/>
    <property type="match status" value="1"/>
</dbReference>
<evidence type="ECO:0000256" key="11">
    <source>
        <dbReference type="SAM" id="MobiDB-lite"/>
    </source>
</evidence>
<dbReference type="InterPro" id="IPR009057">
    <property type="entry name" value="Homeodomain-like_sf"/>
</dbReference>
<proteinExistence type="evidence at transcript level"/>
<dbReference type="GO" id="GO:0005634">
    <property type="term" value="C:nucleus"/>
    <property type="evidence" value="ECO:0007669"/>
    <property type="project" value="UniProtKB-SubCell"/>
</dbReference>
<organism evidence="13">
    <name type="scientific">Halocynthia roretzi</name>
    <name type="common">Sea squirt</name>
    <name type="synonym">Cynthia roretzi</name>
    <dbReference type="NCBI Taxonomy" id="7729"/>
    <lineage>
        <taxon>Eukaryota</taxon>
        <taxon>Metazoa</taxon>
        <taxon>Chordata</taxon>
        <taxon>Tunicata</taxon>
        <taxon>Ascidiacea</taxon>
        <taxon>Stolidobranchia</taxon>
        <taxon>Pyuridae</taxon>
        <taxon>Halocynthia</taxon>
    </lineage>
</organism>
<keyword evidence="3" id="KW-0678">Repressor</keyword>